<evidence type="ECO:0000313" key="3">
    <source>
        <dbReference type="Proteomes" id="UP000073492"/>
    </source>
</evidence>
<accession>A0A139IRS6</accession>
<proteinExistence type="predicted"/>
<feature type="region of interest" description="Disordered" evidence="1">
    <location>
        <begin position="18"/>
        <end position="79"/>
    </location>
</feature>
<comment type="caution">
    <text evidence="2">The sequence shown here is derived from an EMBL/GenBank/DDBJ whole genome shotgun (WGS) entry which is preliminary data.</text>
</comment>
<name>A0A139IRS6_9PEZI</name>
<dbReference type="Proteomes" id="UP000073492">
    <property type="component" value="Unassembled WGS sequence"/>
</dbReference>
<dbReference type="EMBL" id="LFZO01000019">
    <property type="protein sequence ID" value="KXT17508.1"/>
    <property type="molecule type" value="Genomic_DNA"/>
</dbReference>
<keyword evidence="3" id="KW-1185">Reference proteome</keyword>
<gene>
    <name evidence="2" type="ORF">AC579_3233</name>
</gene>
<reference evidence="2 3" key="1">
    <citation type="submission" date="2015-07" db="EMBL/GenBank/DDBJ databases">
        <title>Comparative genomics of the Sigatoka disease complex on banana suggests a link between parallel evolutionary changes in Pseudocercospora fijiensis and Pseudocercospora eumusae and increased virulence on the banana host.</title>
        <authorList>
            <person name="Chang T.-C."/>
            <person name="Salvucci A."/>
            <person name="Crous P.W."/>
            <person name="Stergiopoulos I."/>
        </authorList>
    </citation>
    <scope>NUCLEOTIDE SEQUENCE [LARGE SCALE GENOMIC DNA]</scope>
    <source>
        <strain evidence="2 3">CBS 116634</strain>
    </source>
</reference>
<evidence type="ECO:0000256" key="1">
    <source>
        <dbReference type="SAM" id="MobiDB-lite"/>
    </source>
</evidence>
<organism evidence="2 3">
    <name type="scientific">Pseudocercospora musae</name>
    <dbReference type="NCBI Taxonomy" id="113226"/>
    <lineage>
        <taxon>Eukaryota</taxon>
        <taxon>Fungi</taxon>
        <taxon>Dikarya</taxon>
        <taxon>Ascomycota</taxon>
        <taxon>Pezizomycotina</taxon>
        <taxon>Dothideomycetes</taxon>
        <taxon>Dothideomycetidae</taxon>
        <taxon>Mycosphaerellales</taxon>
        <taxon>Mycosphaerellaceae</taxon>
        <taxon>Pseudocercospora</taxon>
    </lineage>
</organism>
<feature type="compositionally biased region" description="Basic and acidic residues" evidence="1">
    <location>
        <begin position="23"/>
        <end position="36"/>
    </location>
</feature>
<protein>
    <submittedName>
        <fullName evidence="2">Uncharacterized protein</fullName>
    </submittedName>
</protein>
<dbReference type="AlphaFoldDB" id="A0A139IRS6"/>
<sequence length="79" mass="8669">MPISRTAHQQWLVATVLAEDPPQMERRRSQRIKDLEGSGGSEPSAASCPRRFIEQTNALPSGDEPAEDAEEKGYAMGVE</sequence>
<evidence type="ECO:0000313" key="2">
    <source>
        <dbReference type="EMBL" id="KXT17508.1"/>
    </source>
</evidence>